<evidence type="ECO:0000313" key="2">
    <source>
        <dbReference type="Proteomes" id="UP000239710"/>
    </source>
</evidence>
<dbReference type="RefSeq" id="WP_219819460.1">
    <property type="nucleotide sequence ID" value="NZ_MDCE01000011.1"/>
</dbReference>
<sequence length="92" mass="9625">LGRRGQNGRLSFAGTAGQTVALQVAGQTTVPSGRTVYYTVYQPDGSAFNSVSATSAATLNLSSMPATGTYTIYVDPYYGEMLSTQLTLTSSK</sequence>
<dbReference type="Proteomes" id="UP000239710">
    <property type="component" value="Unassembled WGS sequence"/>
</dbReference>
<comment type="caution">
    <text evidence="1">The sequence shown here is derived from an EMBL/GenBank/DDBJ whole genome shotgun (WGS) entry which is preliminary data.</text>
</comment>
<dbReference type="Gene3D" id="2.60.120.380">
    <property type="match status" value="1"/>
</dbReference>
<reference evidence="1 2" key="1">
    <citation type="submission" date="2016-08" db="EMBL/GenBank/DDBJ databases">
        <title>Evolution of the type three secretion system and type three effector repertoires in Xanthomonas.</title>
        <authorList>
            <person name="Merda D."/>
            <person name="Briand M."/>
            <person name="Bosis E."/>
            <person name="Rousseau C."/>
            <person name="Portier P."/>
            <person name="Jacques M.-A."/>
            <person name="Fischer-Le Saux M."/>
        </authorList>
    </citation>
    <scope>NUCLEOTIDE SEQUENCE [LARGE SCALE GENOMIC DNA]</scope>
    <source>
        <strain evidence="1 2">CFBP1976</strain>
    </source>
</reference>
<name>A0ABX5BSM1_9XANT</name>
<evidence type="ECO:0000313" key="1">
    <source>
        <dbReference type="EMBL" id="PPV07074.1"/>
    </source>
</evidence>
<organism evidence="1 2">
    <name type="scientific">Xanthomonas bromi</name>
    <dbReference type="NCBI Taxonomy" id="56449"/>
    <lineage>
        <taxon>Bacteria</taxon>
        <taxon>Pseudomonadati</taxon>
        <taxon>Pseudomonadota</taxon>
        <taxon>Gammaproteobacteria</taxon>
        <taxon>Lysobacterales</taxon>
        <taxon>Lysobacteraceae</taxon>
        <taxon>Xanthomonas</taxon>
    </lineage>
</organism>
<protein>
    <submittedName>
        <fullName evidence="1">Uncharacterized protein</fullName>
    </submittedName>
</protein>
<dbReference type="EMBL" id="MDCE01000011">
    <property type="protein sequence ID" value="PPV07074.1"/>
    <property type="molecule type" value="Genomic_DNA"/>
</dbReference>
<proteinExistence type="predicted"/>
<keyword evidence="2" id="KW-1185">Reference proteome</keyword>
<accession>A0ABX5BSM1</accession>
<feature type="non-terminal residue" evidence="1">
    <location>
        <position position="1"/>
    </location>
</feature>
<gene>
    <name evidence="1" type="ORF">XbrCFBP1976_09720</name>
</gene>